<dbReference type="STRING" id="121845.A0A3Q0J1L9"/>
<dbReference type="PANTHER" id="PTHR42938">
    <property type="entry name" value="FORMATE DEHYDROGENASE 1"/>
    <property type="match status" value="1"/>
</dbReference>
<dbReference type="GO" id="GO:0051287">
    <property type="term" value="F:NAD binding"/>
    <property type="evidence" value="ECO:0007669"/>
    <property type="project" value="InterPro"/>
</dbReference>
<dbReference type="InterPro" id="IPR036291">
    <property type="entry name" value="NAD(P)-bd_dom_sf"/>
</dbReference>
<dbReference type="SUPFAM" id="SSF51735">
    <property type="entry name" value="NAD(P)-binding Rossmann-fold domains"/>
    <property type="match status" value="1"/>
</dbReference>
<keyword evidence="7 9" id="KW-0560">Oxidoreductase</keyword>
<comment type="similarity">
    <text evidence="1 9">Belongs to the D-isomer specific 2-hydroxyacid dehydrogenase family.</text>
</comment>
<dbReference type="InterPro" id="IPR029752">
    <property type="entry name" value="D-isomer_DH_CS1"/>
</dbReference>
<keyword evidence="8" id="KW-0520">NAD</keyword>
<dbReference type="SUPFAM" id="SSF143548">
    <property type="entry name" value="Serine metabolism enzymes domain"/>
    <property type="match status" value="1"/>
</dbReference>
<feature type="domain" description="D-isomer specific 2-hydroxyacid dehydrogenase NAD-binding" evidence="11">
    <location>
        <begin position="69"/>
        <end position="245"/>
    </location>
</feature>
<evidence type="ECO:0000256" key="1">
    <source>
        <dbReference type="ARBA" id="ARBA00005854"/>
    </source>
</evidence>
<reference evidence="13" key="1">
    <citation type="submission" date="2025-08" db="UniProtKB">
        <authorList>
            <consortium name="RefSeq"/>
        </authorList>
    </citation>
    <scope>IDENTIFICATION</scope>
</reference>
<dbReference type="KEGG" id="dci:103511281"/>
<keyword evidence="12" id="KW-1185">Reference proteome</keyword>
<dbReference type="Proteomes" id="UP000079169">
    <property type="component" value="Unplaced"/>
</dbReference>
<evidence type="ECO:0000259" key="10">
    <source>
        <dbReference type="Pfam" id="PF00389"/>
    </source>
</evidence>
<dbReference type="PANTHER" id="PTHR42938:SF22">
    <property type="entry name" value="D-3-PHOSPHOGLYCERATE DEHYDROGENASE"/>
    <property type="match status" value="1"/>
</dbReference>
<organism evidence="12 13">
    <name type="scientific">Diaphorina citri</name>
    <name type="common">Asian citrus psyllid</name>
    <dbReference type="NCBI Taxonomy" id="121845"/>
    <lineage>
        <taxon>Eukaryota</taxon>
        <taxon>Metazoa</taxon>
        <taxon>Ecdysozoa</taxon>
        <taxon>Arthropoda</taxon>
        <taxon>Hexapoda</taxon>
        <taxon>Insecta</taxon>
        <taxon>Pterygota</taxon>
        <taxon>Neoptera</taxon>
        <taxon>Paraneoptera</taxon>
        <taxon>Hemiptera</taxon>
        <taxon>Sternorrhyncha</taxon>
        <taxon>Psylloidea</taxon>
        <taxon>Psyllidae</taxon>
        <taxon>Diaphorininae</taxon>
        <taxon>Diaphorina</taxon>
    </lineage>
</organism>
<dbReference type="PaxDb" id="121845-A0A3Q0J1L9"/>
<evidence type="ECO:0000256" key="9">
    <source>
        <dbReference type="RuleBase" id="RU003719"/>
    </source>
</evidence>
<dbReference type="InterPro" id="IPR029009">
    <property type="entry name" value="ASB_dom_sf"/>
</dbReference>
<dbReference type="SUPFAM" id="SSF52283">
    <property type="entry name" value="Formate/glycerate dehydrogenase catalytic domain-like"/>
    <property type="match status" value="1"/>
</dbReference>
<evidence type="ECO:0000256" key="2">
    <source>
        <dbReference type="ARBA" id="ARBA00011881"/>
    </source>
</evidence>
<evidence type="ECO:0000256" key="7">
    <source>
        <dbReference type="ARBA" id="ARBA00023002"/>
    </source>
</evidence>
<dbReference type="GO" id="GO:0004617">
    <property type="term" value="F:phosphoglycerate dehydrogenase activity"/>
    <property type="evidence" value="ECO:0007669"/>
    <property type="project" value="TreeGrafter"/>
</dbReference>
<dbReference type="AlphaFoldDB" id="A0A3Q0J1L9"/>
<dbReference type="Pfam" id="PF02826">
    <property type="entry name" value="2-Hacid_dh_C"/>
    <property type="match status" value="1"/>
</dbReference>
<protein>
    <recommendedName>
        <fullName evidence="3">D-3-phosphoglycerate dehydrogenase</fullName>
    </recommendedName>
</protein>
<gene>
    <name evidence="13" type="primary">LOC103511281</name>
</gene>
<feature type="non-terminal residue" evidence="13">
    <location>
        <position position="1"/>
    </location>
</feature>
<evidence type="ECO:0000256" key="6">
    <source>
        <dbReference type="ARBA" id="ARBA00022990"/>
    </source>
</evidence>
<evidence type="ECO:0000256" key="4">
    <source>
        <dbReference type="ARBA" id="ARBA00022553"/>
    </source>
</evidence>
<evidence type="ECO:0000259" key="11">
    <source>
        <dbReference type="Pfam" id="PF02826"/>
    </source>
</evidence>
<dbReference type="GeneID" id="103511281"/>
<evidence type="ECO:0000256" key="5">
    <source>
        <dbReference type="ARBA" id="ARBA00022605"/>
    </source>
</evidence>
<dbReference type="Gene3D" id="3.30.1330.90">
    <property type="entry name" value="D-3-phosphoglycerate dehydrogenase, domain 3"/>
    <property type="match status" value="1"/>
</dbReference>
<evidence type="ECO:0000313" key="12">
    <source>
        <dbReference type="Proteomes" id="UP000079169"/>
    </source>
</evidence>
<dbReference type="PROSITE" id="PS00671">
    <property type="entry name" value="D_2_HYDROXYACID_DH_3"/>
    <property type="match status" value="1"/>
</dbReference>
<dbReference type="CDD" id="cd12173">
    <property type="entry name" value="PGDH_4"/>
    <property type="match status" value="1"/>
</dbReference>
<dbReference type="InterPro" id="IPR006139">
    <property type="entry name" value="D-isomer_2_OHA_DH_cat_dom"/>
</dbReference>
<dbReference type="GO" id="GO:0008652">
    <property type="term" value="P:amino acid biosynthetic process"/>
    <property type="evidence" value="ECO:0007669"/>
    <property type="project" value="UniProtKB-KW"/>
</dbReference>
<dbReference type="InterPro" id="IPR006140">
    <property type="entry name" value="D-isomer_DH_NAD-bd"/>
</dbReference>
<evidence type="ECO:0000256" key="3">
    <source>
        <dbReference type="ARBA" id="ARBA00021582"/>
    </source>
</evidence>
<dbReference type="RefSeq" id="XP_026680848.1">
    <property type="nucleotide sequence ID" value="XM_026825047.1"/>
</dbReference>
<keyword evidence="6" id="KW-0007">Acetylation</keyword>
<dbReference type="InterPro" id="IPR029753">
    <property type="entry name" value="D-isomer_DH_CS"/>
</dbReference>
<comment type="subunit">
    <text evidence="2">Homotetramer.</text>
</comment>
<dbReference type="FunFam" id="3.40.50.720:FF:000021">
    <property type="entry name" value="D-3-phosphoglycerate dehydrogenase"/>
    <property type="match status" value="1"/>
</dbReference>
<keyword evidence="5" id="KW-0028">Amino-acid biosynthesis</keyword>
<feature type="domain" description="D-isomer specific 2-hydroxyacid dehydrogenase catalytic" evidence="10">
    <location>
        <begin position="4"/>
        <end position="271"/>
    </location>
</feature>
<name>A0A3Q0J1L9_DIACI</name>
<dbReference type="Gene3D" id="3.40.50.720">
    <property type="entry name" value="NAD(P)-binding Rossmann-like Domain"/>
    <property type="match status" value="2"/>
</dbReference>
<dbReference type="Pfam" id="PF00389">
    <property type="entry name" value="2-Hacid_dh"/>
    <property type="match status" value="1"/>
</dbReference>
<keyword evidence="4" id="KW-0597">Phosphoprotein</keyword>
<accession>A0A3Q0J1L9</accession>
<evidence type="ECO:0000256" key="8">
    <source>
        <dbReference type="ARBA" id="ARBA00023027"/>
    </source>
</evidence>
<evidence type="ECO:0000313" key="13">
    <source>
        <dbReference type="RefSeq" id="XP_026680848.1"/>
    </source>
</evidence>
<sequence length="398" mass="42386">YAILKYDGLVVRSDTKVTAEVLQASNLQVVGRAGTGVDNIDLTAATRKGVLVLNAPGGNFISACELTCSLISALSRNVPQGCQSLKEGKWDRKLYTGTELYGKTLAVLGLGRIGREVALRMQAFGMKVIGFDPMVSVEDAAKLNIASLGLEDIWPLADYITVHTPLIPQTKNLINAEVLKKCKKGVRVVNVARGGIVDENALLDSLKCGHCGGAALDVFCEEPPKSEQTFELIKHPKVIVTPHLGASTKEAQIRVAVEIAEQFIALANTNPQYTSIQGVLNAPALAASRNPENTSWISLARSLGKISSQLLQTSTFSSTAFSLVTQGAELKNKQFLTTPVQIGLLSGRTSNGLNFINVNTYASEGGLKVAYEHDPSSSQNLVALAFGSNVAKHVLTGK</sequence>
<dbReference type="PROSITE" id="PS00065">
    <property type="entry name" value="D_2_HYDROXYACID_DH_1"/>
    <property type="match status" value="1"/>
</dbReference>
<proteinExistence type="inferred from homology"/>